<name>A0ACD3AGD1_9AGAR</name>
<evidence type="ECO:0000313" key="1">
    <source>
        <dbReference type="EMBL" id="TFK64647.1"/>
    </source>
</evidence>
<accession>A0ACD3AGD1</accession>
<evidence type="ECO:0000313" key="2">
    <source>
        <dbReference type="Proteomes" id="UP000308600"/>
    </source>
</evidence>
<keyword evidence="2" id="KW-1185">Reference proteome</keyword>
<reference evidence="1 2" key="1">
    <citation type="journal article" date="2019" name="Nat. Ecol. Evol.">
        <title>Megaphylogeny resolves global patterns of mushroom evolution.</title>
        <authorList>
            <person name="Varga T."/>
            <person name="Krizsan K."/>
            <person name="Foldi C."/>
            <person name="Dima B."/>
            <person name="Sanchez-Garcia M."/>
            <person name="Sanchez-Ramirez S."/>
            <person name="Szollosi G.J."/>
            <person name="Szarkandi J.G."/>
            <person name="Papp V."/>
            <person name="Albert L."/>
            <person name="Andreopoulos W."/>
            <person name="Angelini C."/>
            <person name="Antonin V."/>
            <person name="Barry K.W."/>
            <person name="Bougher N.L."/>
            <person name="Buchanan P."/>
            <person name="Buyck B."/>
            <person name="Bense V."/>
            <person name="Catcheside P."/>
            <person name="Chovatia M."/>
            <person name="Cooper J."/>
            <person name="Damon W."/>
            <person name="Desjardin D."/>
            <person name="Finy P."/>
            <person name="Geml J."/>
            <person name="Haridas S."/>
            <person name="Hughes K."/>
            <person name="Justo A."/>
            <person name="Karasinski D."/>
            <person name="Kautmanova I."/>
            <person name="Kiss B."/>
            <person name="Kocsube S."/>
            <person name="Kotiranta H."/>
            <person name="LaButti K.M."/>
            <person name="Lechner B.E."/>
            <person name="Liimatainen K."/>
            <person name="Lipzen A."/>
            <person name="Lukacs Z."/>
            <person name="Mihaltcheva S."/>
            <person name="Morgado L.N."/>
            <person name="Niskanen T."/>
            <person name="Noordeloos M.E."/>
            <person name="Ohm R.A."/>
            <person name="Ortiz-Santana B."/>
            <person name="Ovrebo C."/>
            <person name="Racz N."/>
            <person name="Riley R."/>
            <person name="Savchenko A."/>
            <person name="Shiryaev A."/>
            <person name="Soop K."/>
            <person name="Spirin V."/>
            <person name="Szebenyi C."/>
            <person name="Tomsovsky M."/>
            <person name="Tulloss R.E."/>
            <person name="Uehling J."/>
            <person name="Grigoriev I.V."/>
            <person name="Vagvolgyi C."/>
            <person name="Papp T."/>
            <person name="Martin F.M."/>
            <person name="Miettinen O."/>
            <person name="Hibbett D.S."/>
            <person name="Nagy L.G."/>
        </authorList>
    </citation>
    <scope>NUCLEOTIDE SEQUENCE [LARGE SCALE GENOMIC DNA]</scope>
    <source>
        <strain evidence="1 2">NL-1719</strain>
    </source>
</reference>
<protein>
    <submittedName>
        <fullName evidence="1">Uncharacterized protein</fullName>
    </submittedName>
</protein>
<gene>
    <name evidence="1" type="ORF">BDN72DRAFT_901368</name>
</gene>
<proteinExistence type="predicted"/>
<dbReference type="EMBL" id="ML208466">
    <property type="protein sequence ID" value="TFK64647.1"/>
    <property type="molecule type" value="Genomic_DNA"/>
</dbReference>
<sequence length="455" mass="51332">MGASEYAKELLDEIFSSVESYKVLVNLASAFVWSSDMAGRGAGKTDRVPGNPEFLDESETMDFRWLRPLTDFVLRHSRGVSWVFKLQSVSSMEDDCSAKKSVLRTPELISQIFDHLSLAICSLRDFMVLKLDKRSAPRSSLLAAATCCRNFNGPALDALWRTMDSFEPILNMLPVPNNGVGLVTANAGLYPWVVDENWTLCRQDPNFYLHTVATPKERDTRPPQYSQRPRCISRVLPAEFESTVRSRFLKACDGKLSQICLRITEGDDPKIKDIVDVLVTQFNQSLCHFGIGAFPESFNLNDNIPELFGPLFKLPLIAFHLAKCRGTFTTPLLDIASKLPSVQYLFLPPSAPGHATTFSQLRTLTETHPNLTHLGISLDVRYLMPTIPHTQHELDTLQVYDSPIIFAPISAQTMALQLDRLFPYLRVLESEGVYSPRWKQIFDFIQIFHLARRGA</sequence>
<dbReference type="Proteomes" id="UP000308600">
    <property type="component" value="Unassembled WGS sequence"/>
</dbReference>
<organism evidence="1 2">
    <name type="scientific">Pluteus cervinus</name>
    <dbReference type="NCBI Taxonomy" id="181527"/>
    <lineage>
        <taxon>Eukaryota</taxon>
        <taxon>Fungi</taxon>
        <taxon>Dikarya</taxon>
        <taxon>Basidiomycota</taxon>
        <taxon>Agaricomycotina</taxon>
        <taxon>Agaricomycetes</taxon>
        <taxon>Agaricomycetidae</taxon>
        <taxon>Agaricales</taxon>
        <taxon>Pluteineae</taxon>
        <taxon>Pluteaceae</taxon>
        <taxon>Pluteus</taxon>
    </lineage>
</organism>